<dbReference type="AlphaFoldDB" id="A0A2A7MQE3"/>
<keyword evidence="2" id="KW-1185">Reference proteome</keyword>
<dbReference type="InterPro" id="IPR013403">
    <property type="entry name" value="CRISPR-assoc_prot_Csb1/Cas7u"/>
</dbReference>
<dbReference type="NCBIfam" id="TIGR02570">
    <property type="entry name" value="cas7_GSU0053"/>
    <property type="match status" value="1"/>
</dbReference>
<evidence type="ECO:0000313" key="2">
    <source>
        <dbReference type="Proteomes" id="UP000220914"/>
    </source>
</evidence>
<dbReference type="Proteomes" id="UP000220914">
    <property type="component" value="Unassembled WGS sequence"/>
</dbReference>
<dbReference type="Pfam" id="PF09617">
    <property type="entry name" value="Cas_GSU0053"/>
    <property type="match status" value="1"/>
</dbReference>
<comment type="caution">
    <text evidence="1">The sequence shown here is derived from an EMBL/GenBank/DDBJ whole genome shotgun (WGS) entry which is preliminary data.</text>
</comment>
<organism evidence="1 2">
    <name type="scientific">Mycolicibacterium agri</name>
    <name type="common">Mycobacterium agri</name>
    <dbReference type="NCBI Taxonomy" id="36811"/>
    <lineage>
        <taxon>Bacteria</taxon>
        <taxon>Bacillati</taxon>
        <taxon>Actinomycetota</taxon>
        <taxon>Actinomycetes</taxon>
        <taxon>Mycobacteriales</taxon>
        <taxon>Mycobacteriaceae</taxon>
        <taxon>Mycolicibacterium</taxon>
    </lineage>
</organism>
<reference evidence="1 2" key="1">
    <citation type="submission" date="2017-10" db="EMBL/GenBank/DDBJ databases">
        <title>The new phylogeny of genus Mycobacterium.</title>
        <authorList>
            <person name="Tortoli E."/>
            <person name="Trovato A."/>
            <person name="Cirillo D.M."/>
        </authorList>
    </citation>
    <scope>NUCLEOTIDE SEQUENCE [LARGE SCALE GENOMIC DNA]</scope>
    <source>
        <strain evidence="1 2">CCUG37673</strain>
    </source>
</reference>
<dbReference type="EMBL" id="PDCP01000094">
    <property type="protein sequence ID" value="PEG33760.1"/>
    <property type="molecule type" value="Genomic_DNA"/>
</dbReference>
<gene>
    <name evidence="1" type="primary">cas7u</name>
    <name evidence="1" type="ORF">CQY20_29095</name>
</gene>
<proteinExistence type="predicted"/>
<dbReference type="OrthoDB" id="190628at2"/>
<name>A0A2A7MQE3_MYCAG</name>
<protein>
    <submittedName>
        <fullName evidence="1">Type I-U CRISPR-associated protein Cas7</fullName>
    </submittedName>
</protein>
<accession>A0A2A7MQE3</accession>
<evidence type="ECO:0000313" key="1">
    <source>
        <dbReference type="EMBL" id="PEG33760.1"/>
    </source>
</evidence>
<sequence length="404" mass="43064">MSTLNFNQLLEACRPGGAATLTSVTELVAAEGSHGGIAPARFVPARGSGATYCYEQRFIDGVAANCVLVDGKASQLNRIEDEIVKAIADGTEPLALTPRIVVRYADGTSASDLELPHRLYDGHIRAGHVDGKSVTEHPTYRAARDATPADVRPILELAPAALVLGGWDSTRRARQGRYRSALTGDIIGELADQSEHDIDSIRPPRRGGARSDSIAASVRLTGKQLEDLLVDQEAELSPKLATKIREDVKKSKNGRTSASTLGLGSIPPTLENLGLVACRRIIRSHVLSFAALRQLRFGAGPDGDAACRALLGAFALAGLARANAELNLRANCNLREAAQPRTELDARYGQVIALDPIDIKTADSLLDEAIKTARSTAGIRWEGQVFEVIGNELIVDNADADAEE</sequence>
<dbReference type="RefSeq" id="WP_097944064.1">
    <property type="nucleotide sequence ID" value="NZ_PDCP01000094.1"/>
</dbReference>